<feature type="region of interest" description="Disordered" evidence="1">
    <location>
        <begin position="201"/>
        <end position="241"/>
    </location>
</feature>
<dbReference type="Proteomes" id="UP000800039">
    <property type="component" value="Unassembled WGS sequence"/>
</dbReference>
<evidence type="ECO:0000256" key="1">
    <source>
        <dbReference type="SAM" id="MobiDB-lite"/>
    </source>
</evidence>
<dbReference type="GeneID" id="63852958"/>
<dbReference type="EMBL" id="ML976614">
    <property type="protein sequence ID" value="KAF1851648.1"/>
    <property type="molecule type" value="Genomic_DNA"/>
</dbReference>
<proteinExistence type="predicted"/>
<protein>
    <submittedName>
        <fullName evidence="2">Uncharacterized protein</fullName>
    </submittedName>
</protein>
<dbReference type="AlphaFoldDB" id="A0A9P4LE99"/>
<feature type="compositionally biased region" description="Acidic residues" evidence="1">
    <location>
        <begin position="228"/>
        <end position="241"/>
    </location>
</feature>
<evidence type="ECO:0000313" key="2">
    <source>
        <dbReference type="EMBL" id="KAF1851648.1"/>
    </source>
</evidence>
<organism evidence="2 3">
    <name type="scientific">Cucurbitaria berberidis CBS 394.84</name>
    <dbReference type="NCBI Taxonomy" id="1168544"/>
    <lineage>
        <taxon>Eukaryota</taxon>
        <taxon>Fungi</taxon>
        <taxon>Dikarya</taxon>
        <taxon>Ascomycota</taxon>
        <taxon>Pezizomycotina</taxon>
        <taxon>Dothideomycetes</taxon>
        <taxon>Pleosporomycetidae</taxon>
        <taxon>Pleosporales</taxon>
        <taxon>Pleosporineae</taxon>
        <taxon>Cucurbitariaceae</taxon>
        <taxon>Cucurbitaria</taxon>
    </lineage>
</organism>
<sequence>MTTIDSIINIKAPSTRSLLSTHLQPHSSWQNTNRHQLYNTNDTETETEMASTPTIKCALAGHGCKSHATKSSITTLCPLCSKLHPLILDDFLAQARADSAWPEYAESSIEDIFHEAMEANDAPHVCVSRHEWHLGEEWVKTLIDARKLSIKKENEKIRGPPRYDEDDIVCQDVGEPDMLCGLCLPVLKSCDILAYEAHFEDGKLKESGEPEDRETDGKIGDWAVEEREMAEEELEEGEIRE</sequence>
<feature type="compositionally biased region" description="Basic and acidic residues" evidence="1">
    <location>
        <begin position="201"/>
        <end position="227"/>
    </location>
</feature>
<name>A0A9P4LE99_9PLEO</name>
<comment type="caution">
    <text evidence="2">The sequence shown here is derived from an EMBL/GenBank/DDBJ whole genome shotgun (WGS) entry which is preliminary data.</text>
</comment>
<accession>A0A9P4LE99</accession>
<dbReference type="RefSeq" id="XP_040794211.1">
    <property type="nucleotide sequence ID" value="XM_040935707.1"/>
</dbReference>
<evidence type="ECO:0000313" key="3">
    <source>
        <dbReference type="Proteomes" id="UP000800039"/>
    </source>
</evidence>
<keyword evidence="3" id="KW-1185">Reference proteome</keyword>
<gene>
    <name evidence="2" type="ORF">K460DRAFT_38868</name>
</gene>
<reference evidence="2" key="1">
    <citation type="submission" date="2020-01" db="EMBL/GenBank/DDBJ databases">
        <authorList>
            <consortium name="DOE Joint Genome Institute"/>
            <person name="Haridas S."/>
            <person name="Albert R."/>
            <person name="Binder M."/>
            <person name="Bloem J."/>
            <person name="Labutti K."/>
            <person name="Salamov A."/>
            <person name="Andreopoulos B."/>
            <person name="Baker S.E."/>
            <person name="Barry K."/>
            <person name="Bills G."/>
            <person name="Bluhm B.H."/>
            <person name="Cannon C."/>
            <person name="Castanera R."/>
            <person name="Culley D.E."/>
            <person name="Daum C."/>
            <person name="Ezra D."/>
            <person name="Gonzalez J.B."/>
            <person name="Henrissat B."/>
            <person name="Kuo A."/>
            <person name="Liang C."/>
            <person name="Lipzen A."/>
            <person name="Lutzoni F."/>
            <person name="Magnuson J."/>
            <person name="Mondo S."/>
            <person name="Nolan M."/>
            <person name="Ohm R."/>
            <person name="Pangilinan J."/>
            <person name="Park H.-J."/>
            <person name="Ramirez L."/>
            <person name="Alfaro M."/>
            <person name="Sun H."/>
            <person name="Tritt A."/>
            <person name="Yoshinaga Y."/>
            <person name="Zwiers L.-H."/>
            <person name="Turgeon B.G."/>
            <person name="Goodwin S.B."/>
            <person name="Spatafora J.W."/>
            <person name="Crous P.W."/>
            <person name="Grigoriev I.V."/>
        </authorList>
    </citation>
    <scope>NUCLEOTIDE SEQUENCE</scope>
    <source>
        <strain evidence="2">CBS 394.84</strain>
    </source>
</reference>